<dbReference type="SMART" id="SM00342">
    <property type="entry name" value="HTH_ARAC"/>
    <property type="match status" value="1"/>
</dbReference>
<dbReference type="PANTHER" id="PTHR47894">
    <property type="entry name" value="HTH-TYPE TRANSCRIPTIONAL REGULATOR GADX"/>
    <property type="match status" value="1"/>
</dbReference>
<dbReference type="PANTHER" id="PTHR47894:SF1">
    <property type="entry name" value="HTH-TYPE TRANSCRIPTIONAL REGULATOR VQSM"/>
    <property type="match status" value="1"/>
</dbReference>
<dbReference type="RefSeq" id="WP_088707678.1">
    <property type="nucleotide sequence ID" value="NZ_LSTO01000001.1"/>
</dbReference>
<dbReference type="GO" id="GO:0005829">
    <property type="term" value="C:cytosol"/>
    <property type="evidence" value="ECO:0007669"/>
    <property type="project" value="TreeGrafter"/>
</dbReference>
<proteinExistence type="predicted"/>
<dbReference type="PROSITE" id="PS01124">
    <property type="entry name" value="HTH_ARAC_FAMILY_2"/>
    <property type="match status" value="1"/>
</dbReference>
<sequence>MPSTPSSVIDQASGIVAVAYLQPLLEAAAARGVNADKLARAAGQMLSPLPESVSADAYLRLLDTGAEFAHDPHFGLHVGECVKLGAYNVYGLILLSCRDFGQALQQTLRFEGLAHDLGRSALRIDGPVAEYRWDSAMPDASRHLVESVFAGIQVIGSWLAGRELPRAVVAFRHAAPEDCSEHRRIFGENLRFNAEANVARFDSALLAWPVRNADVGLYPVLQQHAEQLLREKQRVQADAGIVGQVRGAIVRNLAQDRVRLASIAEELNITPRTLQRKLSDAGATFQQVLDNIRHELALDYLARDRLSLAEIAFLLGYQEQSSFCHAFKEWTGLNPGAYRDSL</sequence>
<evidence type="ECO:0000259" key="4">
    <source>
        <dbReference type="PROSITE" id="PS01124"/>
    </source>
</evidence>
<dbReference type="Gene3D" id="1.10.10.60">
    <property type="entry name" value="Homeodomain-like"/>
    <property type="match status" value="1"/>
</dbReference>
<keyword evidence="1" id="KW-0805">Transcription regulation</keyword>
<protein>
    <submittedName>
        <fullName evidence="5">AraC family transcriptional regulator</fullName>
    </submittedName>
</protein>
<feature type="domain" description="HTH araC/xylS-type" evidence="4">
    <location>
        <begin position="243"/>
        <end position="341"/>
    </location>
</feature>
<dbReference type="Pfam" id="PF12833">
    <property type="entry name" value="HTH_18"/>
    <property type="match status" value="1"/>
</dbReference>
<dbReference type="Pfam" id="PF12625">
    <property type="entry name" value="Arabinose_bd"/>
    <property type="match status" value="1"/>
</dbReference>
<dbReference type="SUPFAM" id="SSF46689">
    <property type="entry name" value="Homeodomain-like"/>
    <property type="match status" value="1"/>
</dbReference>
<dbReference type="Proteomes" id="UP000197535">
    <property type="component" value="Unassembled WGS sequence"/>
</dbReference>
<keyword evidence="3" id="KW-0804">Transcription</keyword>
<dbReference type="InterPro" id="IPR018060">
    <property type="entry name" value="HTH_AraC"/>
</dbReference>
<dbReference type="InterPro" id="IPR009057">
    <property type="entry name" value="Homeodomain-like_sf"/>
</dbReference>
<keyword evidence="6" id="KW-1185">Reference proteome</keyword>
<dbReference type="InterPro" id="IPR020449">
    <property type="entry name" value="Tscrpt_reg_AraC-type_HTH"/>
</dbReference>
<dbReference type="PRINTS" id="PR00032">
    <property type="entry name" value="HTHARAC"/>
</dbReference>
<name>A0A254TJN5_9BURK</name>
<dbReference type="InterPro" id="IPR032687">
    <property type="entry name" value="AraC-type_N"/>
</dbReference>
<dbReference type="GO" id="GO:0003700">
    <property type="term" value="F:DNA-binding transcription factor activity"/>
    <property type="evidence" value="ECO:0007669"/>
    <property type="project" value="InterPro"/>
</dbReference>
<evidence type="ECO:0000313" key="5">
    <source>
        <dbReference type="EMBL" id="OWW20813.1"/>
    </source>
</evidence>
<reference evidence="5 6" key="1">
    <citation type="submission" date="2016-02" db="EMBL/GenBank/DDBJ databases">
        <authorList>
            <person name="Wen L."/>
            <person name="He K."/>
            <person name="Yang H."/>
        </authorList>
    </citation>
    <scope>NUCLEOTIDE SEQUENCE [LARGE SCALE GENOMIC DNA]</scope>
    <source>
        <strain evidence="5 6">TSA40</strain>
    </source>
</reference>
<accession>A0A254TJN5</accession>
<dbReference type="OrthoDB" id="6506763at2"/>
<dbReference type="AlphaFoldDB" id="A0A254TJN5"/>
<keyword evidence="2" id="KW-0238">DNA-binding</keyword>
<evidence type="ECO:0000313" key="6">
    <source>
        <dbReference type="Proteomes" id="UP000197535"/>
    </source>
</evidence>
<organism evidence="5 6">
    <name type="scientific">Noviherbaspirillum denitrificans</name>
    <dbReference type="NCBI Taxonomy" id="1968433"/>
    <lineage>
        <taxon>Bacteria</taxon>
        <taxon>Pseudomonadati</taxon>
        <taxon>Pseudomonadota</taxon>
        <taxon>Betaproteobacteria</taxon>
        <taxon>Burkholderiales</taxon>
        <taxon>Oxalobacteraceae</taxon>
        <taxon>Noviherbaspirillum</taxon>
    </lineage>
</organism>
<evidence type="ECO:0000256" key="3">
    <source>
        <dbReference type="ARBA" id="ARBA00023163"/>
    </source>
</evidence>
<evidence type="ECO:0000256" key="2">
    <source>
        <dbReference type="ARBA" id="ARBA00023125"/>
    </source>
</evidence>
<comment type="caution">
    <text evidence="5">The sequence shown here is derived from an EMBL/GenBank/DDBJ whole genome shotgun (WGS) entry which is preliminary data.</text>
</comment>
<dbReference type="GO" id="GO:0000976">
    <property type="term" value="F:transcription cis-regulatory region binding"/>
    <property type="evidence" value="ECO:0007669"/>
    <property type="project" value="TreeGrafter"/>
</dbReference>
<gene>
    <name evidence="5" type="ORF">AYR66_16395</name>
</gene>
<evidence type="ECO:0000256" key="1">
    <source>
        <dbReference type="ARBA" id="ARBA00023015"/>
    </source>
</evidence>
<dbReference type="EMBL" id="LSTO01000001">
    <property type="protein sequence ID" value="OWW20813.1"/>
    <property type="molecule type" value="Genomic_DNA"/>
</dbReference>